<name>A0A074ZII6_OPIVI</name>
<keyword evidence="15" id="KW-1185">Reference proteome</keyword>
<feature type="region of interest" description="Disordered" evidence="10">
    <location>
        <begin position="1461"/>
        <end position="1484"/>
    </location>
</feature>
<dbReference type="Gene3D" id="3.10.10.10">
    <property type="entry name" value="HIV Type 1 Reverse Transcriptase, subunit A, domain 1"/>
    <property type="match status" value="1"/>
</dbReference>
<dbReference type="Pfam" id="PF00078">
    <property type="entry name" value="RVT_1"/>
    <property type="match status" value="1"/>
</dbReference>
<protein>
    <recommendedName>
        <fullName evidence="1">RNA-directed DNA polymerase</fullName>
        <ecNumber evidence="1">2.7.7.49</ecNumber>
    </recommendedName>
</protein>
<dbReference type="Pfam" id="PF00400">
    <property type="entry name" value="WD40"/>
    <property type="match status" value="2"/>
</dbReference>
<sequence>MPAEMEPLDVNSTARDVEDYLERFDIWCLTKSDMDDKKLTAYFLHFVGKEAYTLIKNLVYPESPIDISYTALKNKVLQHFKPINFVAAERAKFNMLARSHSQSVRDFVLQLQTQAAKCDYGAQLEDQLRDRLIAGIQLPELQQKLLLCPDQKFQTIRKICEQYEDVKHVTKTEEAVLLNYSKRNNSRMRTNNKFKPRTDSRASNPSTRHFTDRNPNPMAQKFGKCESCGRNHSRYSCPHRRAKCFSCGKTGHIQLVCKSKKVCHLTSDPNTDVKTLSEDISTLSLSVLSQNSSHVFKTLISASGQKHGFIVDTGSVESIIPQSDLTAFYPSAVIVPTDINIRGITGHSVPLVGSCTIPVRLLQGTCIDCNFLVSTSGPSIVGLKVLRLLQTSITLLTSANENELKQLILKCSKATGGMQIPKMRLEVTGEPIFLKRRIIPFGLREPVRQALNSMCAKGILTPVESSNWATPIVTPLKADGITPRICGDYRLTLNTRLLQRTCTTEEPEDVLYRLSGSSVFSKIDLKDAYLQIPLDEASSNLTVINTPFGLFRYNFLPFGLNVSPAVFQQVMNTIAKDLEGVETYQDDVIVHAADKATHDMRLLSLLKRFSEFNVAIHPEKCTFGVPSFSCLGYIVDGSGFKPDTRRLSPLVNAPSPTNLQELRSVLGALQYYSRFIPNFAKHASCLFDIISSNQFSWSSNHEKALRALLGYLQTSAVLKPFSAKHHSTIITDASPTGIGAILEQCGRPVICISRRLSKAERGYSQTQREALAVYWAVKRLHKYLFGLNFTIATDHEALKFLYHPTKSLAKSSAAMVQRWIIALSSYTYTVVHRSAKMIPHVDFLSRILSCDSDSNNSDCLLIQPLPVKRDVLVADTKRYFAPIFSALRRGWTQQERRRFPAFYCRRESLSVTPDGLLCFEDRVVIPPTQRAAVLADLHSGHLGVDKMKSLARLSCWWPELDADIKHTAKNCVKCAHKIHNKSSQWHPWPVTCEAFQRVHADYCGPFLGKYYALILIDAYSRWPEVFLTTSPSAEFTQQALRKVFSHEGVPTVLVTDNGTHFTAKFLEEWLKGLGCRHLFTAPRHPQSNGLAENFVRILKSAIISLSPTTFVELDRGIDNFLMQYRNAVHSVTGKSPALLFKSRSLRTSLDCAKTADVTFFKGNDLRPATGIVLSSNGKRMVTILDLDDLSCHRRHIDQVEFNTREGDLGTLTWAFAYSVTGRPIPVTAGVHITPTVVMVNLACCVVVLFRLVSKLRAHPENAGVCLPPGPQRGRLMMLIWTEAQSSSTVYPGGLCVCISGSREEPLDSPHAAPVNKISCHPNGHFLISASDDATLKIFDLLEGRALYTLQGHTGPVTAVNFSRSGDHFASGGNDAQVFLWRTNFDTHLEEFPTKEVCSAKNGRNFSGDGHAHQCTPKKSPNSVGSSNEFREPLVPASVSARTSDSQNAEDALPRHSVECHHAPRSHGQSMPGHLSLSSTANVAQMSKSDGIHANNEQNIPPTLTTAVEHILSQIDVLTQTFFNSPHVLWARWPKWLEREFTDRKGRGSNPTSATRLPLSRLGQPDSIPALVLPSGGMAARHRKGATAEGFLFFSCTNQFALTCTSGLVALLRSGIEEIRWAAPKISISKYQETFVLEPTQPAMLSEPLNFDNHKQAQFRQHTPWAHRAREMVPCKTFVWFESGDDVRSLVNFFRSTNK</sequence>
<dbReference type="InterPro" id="IPR043502">
    <property type="entry name" value="DNA/RNA_pol_sf"/>
</dbReference>
<dbReference type="STRING" id="6198.A0A074ZII6"/>
<keyword evidence="8" id="KW-0862">Zinc</keyword>
<evidence type="ECO:0000256" key="3">
    <source>
        <dbReference type="ARBA" id="ARBA00022695"/>
    </source>
</evidence>
<evidence type="ECO:0000313" key="15">
    <source>
        <dbReference type="Proteomes" id="UP000054324"/>
    </source>
</evidence>
<dbReference type="SUPFAM" id="SSF53098">
    <property type="entry name" value="Ribonuclease H-like"/>
    <property type="match status" value="1"/>
</dbReference>
<feature type="region of interest" description="Disordered" evidence="10">
    <location>
        <begin position="187"/>
        <end position="216"/>
    </location>
</feature>
<dbReference type="InterPro" id="IPR001680">
    <property type="entry name" value="WD40_rpt"/>
</dbReference>
<dbReference type="CTD" id="20319927"/>
<keyword evidence="3" id="KW-0548">Nucleotidyltransferase</keyword>
<evidence type="ECO:0000256" key="4">
    <source>
        <dbReference type="ARBA" id="ARBA00022722"/>
    </source>
</evidence>
<dbReference type="GeneID" id="20319927"/>
<proteinExistence type="predicted"/>
<dbReference type="PROSITE" id="PS50158">
    <property type="entry name" value="ZF_CCHC"/>
    <property type="match status" value="1"/>
</dbReference>
<dbReference type="GO" id="GO:0008270">
    <property type="term" value="F:zinc ion binding"/>
    <property type="evidence" value="ECO:0007669"/>
    <property type="project" value="UniProtKB-KW"/>
</dbReference>
<evidence type="ECO:0000256" key="9">
    <source>
        <dbReference type="PROSITE-ProRule" id="PRU00221"/>
    </source>
</evidence>
<dbReference type="SMART" id="SM00320">
    <property type="entry name" value="WD40"/>
    <property type="match status" value="2"/>
</dbReference>
<keyword evidence="8" id="KW-0863">Zinc-finger</keyword>
<dbReference type="GO" id="GO:0016787">
    <property type="term" value="F:hydrolase activity"/>
    <property type="evidence" value="ECO:0007669"/>
    <property type="project" value="UniProtKB-KW"/>
</dbReference>
<evidence type="ECO:0000256" key="6">
    <source>
        <dbReference type="ARBA" id="ARBA00022801"/>
    </source>
</evidence>
<dbReference type="InterPro" id="IPR015943">
    <property type="entry name" value="WD40/YVTN_repeat-like_dom_sf"/>
</dbReference>
<dbReference type="PROSITE" id="PS50994">
    <property type="entry name" value="INTEGRASE"/>
    <property type="match status" value="1"/>
</dbReference>
<evidence type="ECO:0000256" key="5">
    <source>
        <dbReference type="ARBA" id="ARBA00022759"/>
    </source>
</evidence>
<dbReference type="InterPro" id="IPR041373">
    <property type="entry name" value="RT_RNaseH"/>
</dbReference>
<feature type="region of interest" description="Disordered" evidence="10">
    <location>
        <begin position="1402"/>
        <end position="1429"/>
    </location>
</feature>
<dbReference type="InterPro" id="IPR012337">
    <property type="entry name" value="RNaseH-like_sf"/>
</dbReference>
<dbReference type="EC" id="2.7.7.49" evidence="1"/>
<dbReference type="PROSITE" id="PS50082">
    <property type="entry name" value="WD_REPEATS_2"/>
    <property type="match status" value="2"/>
</dbReference>
<dbReference type="Gene3D" id="1.10.340.70">
    <property type="match status" value="1"/>
</dbReference>
<dbReference type="GO" id="GO:0004519">
    <property type="term" value="F:endonuclease activity"/>
    <property type="evidence" value="ECO:0007669"/>
    <property type="project" value="UniProtKB-KW"/>
</dbReference>
<evidence type="ECO:0000256" key="7">
    <source>
        <dbReference type="ARBA" id="ARBA00022918"/>
    </source>
</evidence>
<dbReference type="InterPro" id="IPR043128">
    <property type="entry name" value="Rev_trsase/Diguanyl_cyclase"/>
</dbReference>
<dbReference type="Gene3D" id="3.30.70.270">
    <property type="match status" value="2"/>
</dbReference>
<dbReference type="PROSITE" id="PS50878">
    <property type="entry name" value="RT_POL"/>
    <property type="match status" value="1"/>
</dbReference>
<dbReference type="Pfam" id="PF00665">
    <property type="entry name" value="rve"/>
    <property type="match status" value="1"/>
</dbReference>
<keyword evidence="9" id="KW-0853">WD repeat</keyword>
<keyword evidence="6" id="KW-0378">Hydrolase</keyword>
<evidence type="ECO:0000259" key="11">
    <source>
        <dbReference type="PROSITE" id="PS50158"/>
    </source>
</evidence>
<dbReference type="InterPro" id="IPR050951">
    <property type="entry name" value="Retrovirus_Pol_polyprotein"/>
</dbReference>
<dbReference type="InterPro" id="IPR021109">
    <property type="entry name" value="Peptidase_aspartic_dom_sf"/>
</dbReference>
<feature type="compositionally biased region" description="Polar residues" evidence="10">
    <location>
        <begin position="1416"/>
        <end position="1427"/>
    </location>
</feature>
<dbReference type="Gene3D" id="2.130.10.10">
    <property type="entry name" value="YVTN repeat-like/Quinoprotein amine dehydrogenase"/>
    <property type="match status" value="1"/>
</dbReference>
<feature type="domain" description="Integrase catalytic" evidence="13">
    <location>
        <begin position="985"/>
        <end position="1144"/>
    </location>
</feature>
<dbReference type="GO" id="GO:0003676">
    <property type="term" value="F:nucleic acid binding"/>
    <property type="evidence" value="ECO:0007669"/>
    <property type="project" value="InterPro"/>
</dbReference>
<evidence type="ECO:0000256" key="2">
    <source>
        <dbReference type="ARBA" id="ARBA00022679"/>
    </source>
</evidence>
<keyword evidence="8" id="KW-0479">Metal-binding</keyword>
<keyword evidence="5" id="KW-0255">Endonuclease</keyword>
<dbReference type="Pfam" id="PF17917">
    <property type="entry name" value="RT_RNaseH"/>
    <property type="match status" value="1"/>
</dbReference>
<dbReference type="SUPFAM" id="SSF50630">
    <property type="entry name" value="Acid proteases"/>
    <property type="match status" value="1"/>
</dbReference>
<dbReference type="PROSITE" id="PS50294">
    <property type="entry name" value="WD_REPEATS_REGION"/>
    <property type="match status" value="2"/>
</dbReference>
<dbReference type="SUPFAM" id="SSF50978">
    <property type="entry name" value="WD40 repeat-like"/>
    <property type="match status" value="1"/>
</dbReference>
<feature type="domain" description="Reverse transcriptase" evidence="12">
    <location>
        <begin position="442"/>
        <end position="635"/>
    </location>
</feature>
<feature type="compositionally biased region" description="Polar residues" evidence="10">
    <location>
        <begin position="1475"/>
        <end position="1484"/>
    </location>
</feature>
<evidence type="ECO:0000256" key="10">
    <source>
        <dbReference type="SAM" id="MobiDB-lite"/>
    </source>
</evidence>
<evidence type="ECO:0000259" key="13">
    <source>
        <dbReference type="PROSITE" id="PS50994"/>
    </source>
</evidence>
<dbReference type="PANTHER" id="PTHR37984">
    <property type="entry name" value="PROTEIN CBG26694"/>
    <property type="match status" value="1"/>
</dbReference>
<organism evidence="14 15">
    <name type="scientific">Opisthorchis viverrini</name>
    <name type="common">Southeast Asian liver fluke</name>
    <dbReference type="NCBI Taxonomy" id="6198"/>
    <lineage>
        <taxon>Eukaryota</taxon>
        <taxon>Metazoa</taxon>
        <taxon>Spiralia</taxon>
        <taxon>Lophotrochozoa</taxon>
        <taxon>Platyhelminthes</taxon>
        <taxon>Trematoda</taxon>
        <taxon>Digenea</taxon>
        <taxon>Opisthorchiida</taxon>
        <taxon>Opisthorchiata</taxon>
        <taxon>Opisthorchiidae</taxon>
        <taxon>Opisthorchis</taxon>
    </lineage>
</organism>
<keyword evidence="4" id="KW-0540">Nuclease</keyword>
<dbReference type="InterPro" id="IPR001584">
    <property type="entry name" value="Integrase_cat-core"/>
</dbReference>
<dbReference type="Pfam" id="PF17921">
    <property type="entry name" value="Integrase_H2C2"/>
    <property type="match status" value="1"/>
</dbReference>
<dbReference type="Gene3D" id="3.30.420.10">
    <property type="entry name" value="Ribonuclease H-like superfamily/Ribonuclease H"/>
    <property type="match status" value="1"/>
</dbReference>
<gene>
    <name evidence="14" type="ORF">T265_05745</name>
</gene>
<dbReference type="EMBL" id="KL596730">
    <property type="protein sequence ID" value="KER27123.1"/>
    <property type="molecule type" value="Genomic_DNA"/>
</dbReference>
<dbReference type="InterPro" id="IPR001878">
    <property type="entry name" value="Znf_CCHC"/>
</dbReference>
<dbReference type="OrthoDB" id="10063139at2759"/>
<dbReference type="InterPro" id="IPR000477">
    <property type="entry name" value="RT_dom"/>
</dbReference>
<feature type="domain" description="CCHC-type" evidence="11">
    <location>
        <begin position="243"/>
        <end position="259"/>
    </location>
</feature>
<dbReference type="SUPFAM" id="SSF56672">
    <property type="entry name" value="DNA/RNA polymerases"/>
    <property type="match status" value="1"/>
</dbReference>
<dbReference type="Proteomes" id="UP000054324">
    <property type="component" value="Unassembled WGS sequence"/>
</dbReference>
<dbReference type="PANTHER" id="PTHR37984:SF5">
    <property type="entry name" value="PROTEIN NYNRIN-LIKE"/>
    <property type="match status" value="1"/>
</dbReference>
<dbReference type="InterPro" id="IPR036322">
    <property type="entry name" value="WD40_repeat_dom_sf"/>
</dbReference>
<keyword evidence="2" id="KW-0808">Transferase</keyword>
<dbReference type="GO" id="GO:0003964">
    <property type="term" value="F:RNA-directed DNA polymerase activity"/>
    <property type="evidence" value="ECO:0007669"/>
    <property type="project" value="UniProtKB-KW"/>
</dbReference>
<accession>A0A074ZII6</accession>
<reference evidence="14 15" key="1">
    <citation type="submission" date="2013-11" db="EMBL/GenBank/DDBJ databases">
        <title>Opisthorchis viverrini - life in the bile duct.</title>
        <authorList>
            <person name="Young N.D."/>
            <person name="Nagarajan N."/>
            <person name="Lin S.J."/>
            <person name="Korhonen P.K."/>
            <person name="Jex A.R."/>
            <person name="Hall R.S."/>
            <person name="Safavi-Hemami H."/>
            <person name="Kaewkong W."/>
            <person name="Bertrand D."/>
            <person name="Gao S."/>
            <person name="Seet Q."/>
            <person name="Wongkham S."/>
            <person name="Teh B.T."/>
            <person name="Wongkham C."/>
            <person name="Intapan P.M."/>
            <person name="Maleewong W."/>
            <person name="Yang X."/>
            <person name="Hu M."/>
            <person name="Wang Z."/>
            <person name="Hofmann A."/>
            <person name="Sternberg P.W."/>
            <person name="Tan P."/>
            <person name="Wang J."/>
            <person name="Gasser R.B."/>
        </authorList>
    </citation>
    <scope>NUCLEOTIDE SEQUENCE [LARGE SCALE GENOMIC DNA]</scope>
</reference>
<keyword evidence="7" id="KW-0695">RNA-directed DNA polymerase</keyword>
<feature type="repeat" description="WD" evidence="9">
    <location>
        <begin position="1349"/>
        <end position="1390"/>
    </location>
</feature>
<dbReference type="InterPro" id="IPR036397">
    <property type="entry name" value="RNaseH_sf"/>
</dbReference>
<dbReference type="GO" id="GO:0015074">
    <property type="term" value="P:DNA integration"/>
    <property type="evidence" value="ECO:0007669"/>
    <property type="project" value="InterPro"/>
</dbReference>
<dbReference type="CDD" id="cd01647">
    <property type="entry name" value="RT_LTR"/>
    <property type="match status" value="1"/>
</dbReference>
<evidence type="ECO:0000256" key="1">
    <source>
        <dbReference type="ARBA" id="ARBA00012493"/>
    </source>
</evidence>
<dbReference type="CDD" id="cd09274">
    <property type="entry name" value="RNase_HI_RT_Ty3"/>
    <property type="match status" value="1"/>
</dbReference>
<dbReference type="RefSeq" id="XP_009169089.1">
    <property type="nucleotide sequence ID" value="XM_009170825.1"/>
</dbReference>
<dbReference type="InterPro" id="IPR041588">
    <property type="entry name" value="Integrase_H2C2"/>
</dbReference>
<dbReference type="KEGG" id="ovi:T265_05745"/>
<evidence type="ECO:0000256" key="8">
    <source>
        <dbReference type="PROSITE-ProRule" id="PRU00047"/>
    </source>
</evidence>
<evidence type="ECO:0000259" key="12">
    <source>
        <dbReference type="PROSITE" id="PS50878"/>
    </source>
</evidence>
<feature type="repeat" description="WD" evidence="9">
    <location>
        <begin position="1307"/>
        <end position="1348"/>
    </location>
</feature>
<evidence type="ECO:0000313" key="14">
    <source>
        <dbReference type="EMBL" id="KER27123.1"/>
    </source>
</evidence>